<keyword evidence="1" id="KW-0812">Transmembrane</keyword>
<protein>
    <submittedName>
        <fullName evidence="2">Uncharacterized protein</fullName>
    </submittedName>
</protein>
<keyword evidence="3" id="KW-1185">Reference proteome</keyword>
<gene>
    <name evidence="2" type="ORF">F5147DRAFT_701895</name>
</gene>
<accession>A0A9P7F538</accession>
<name>A0A9P7F538_9AGAM</name>
<dbReference type="GeneID" id="64700016"/>
<organism evidence="2 3">
    <name type="scientific">Suillus discolor</name>
    <dbReference type="NCBI Taxonomy" id="1912936"/>
    <lineage>
        <taxon>Eukaryota</taxon>
        <taxon>Fungi</taxon>
        <taxon>Dikarya</taxon>
        <taxon>Basidiomycota</taxon>
        <taxon>Agaricomycotina</taxon>
        <taxon>Agaricomycetes</taxon>
        <taxon>Agaricomycetidae</taxon>
        <taxon>Boletales</taxon>
        <taxon>Suillineae</taxon>
        <taxon>Suillaceae</taxon>
        <taxon>Suillus</taxon>
    </lineage>
</organism>
<feature type="transmembrane region" description="Helical" evidence="1">
    <location>
        <begin position="63"/>
        <end position="87"/>
    </location>
</feature>
<keyword evidence="1" id="KW-1133">Transmembrane helix</keyword>
<comment type="caution">
    <text evidence="2">The sequence shown here is derived from an EMBL/GenBank/DDBJ whole genome shotgun (WGS) entry which is preliminary data.</text>
</comment>
<dbReference type="RefSeq" id="XP_041291337.1">
    <property type="nucleotide sequence ID" value="XM_041437757.1"/>
</dbReference>
<dbReference type="OrthoDB" id="2687553at2759"/>
<evidence type="ECO:0000313" key="2">
    <source>
        <dbReference type="EMBL" id="KAG2105781.1"/>
    </source>
</evidence>
<keyword evidence="1" id="KW-0472">Membrane</keyword>
<evidence type="ECO:0000256" key="1">
    <source>
        <dbReference type="SAM" id="Phobius"/>
    </source>
</evidence>
<dbReference type="Proteomes" id="UP000823399">
    <property type="component" value="Unassembled WGS sequence"/>
</dbReference>
<dbReference type="AlphaFoldDB" id="A0A9P7F538"/>
<proteinExistence type="predicted"/>
<dbReference type="EMBL" id="JABBWM010000037">
    <property type="protein sequence ID" value="KAG2105781.1"/>
    <property type="molecule type" value="Genomic_DNA"/>
</dbReference>
<sequence>MLSSNPRDPPLTSVLLMSLRCTMLVPMNLQLQLPYLAEPQHMCLQLALAPKNFLRTSKLAILSLYWILLQLFSLSWAIVRIGHLAFLKHTRLYFQRPHENNLPTSLVLDTPVLDFLRYHQRSKMFTGLPLGDEIYQGPPGKPIHFTASSRTRSTLNMQVLQTSMLTFTNTLHPSPFLL</sequence>
<evidence type="ECO:0000313" key="3">
    <source>
        <dbReference type="Proteomes" id="UP000823399"/>
    </source>
</evidence>
<reference evidence="2" key="1">
    <citation type="journal article" date="2020" name="New Phytol.">
        <title>Comparative genomics reveals dynamic genome evolution in host specialist ectomycorrhizal fungi.</title>
        <authorList>
            <person name="Lofgren L.A."/>
            <person name="Nguyen N.H."/>
            <person name="Vilgalys R."/>
            <person name="Ruytinx J."/>
            <person name="Liao H.L."/>
            <person name="Branco S."/>
            <person name="Kuo A."/>
            <person name="LaButti K."/>
            <person name="Lipzen A."/>
            <person name="Andreopoulos W."/>
            <person name="Pangilinan J."/>
            <person name="Riley R."/>
            <person name="Hundley H."/>
            <person name="Na H."/>
            <person name="Barry K."/>
            <person name="Grigoriev I.V."/>
            <person name="Stajich J.E."/>
            <person name="Kennedy P.G."/>
        </authorList>
    </citation>
    <scope>NUCLEOTIDE SEQUENCE</scope>
    <source>
        <strain evidence="2">FC423</strain>
    </source>
</reference>